<dbReference type="RefSeq" id="WP_157176799.1">
    <property type="nucleotide sequence ID" value="NZ_BMJP01000002.1"/>
</dbReference>
<comment type="caution">
    <text evidence="2">The sequence shown here is derived from an EMBL/GenBank/DDBJ whole genome shotgun (WGS) entry which is preliminary data.</text>
</comment>
<reference evidence="2 3" key="1">
    <citation type="submission" date="2020-08" db="EMBL/GenBank/DDBJ databases">
        <title>Genomic Encyclopedia of Type Strains, Phase IV (KMG-IV): sequencing the most valuable type-strain genomes for metagenomic binning, comparative biology and taxonomic classification.</title>
        <authorList>
            <person name="Goeker M."/>
        </authorList>
    </citation>
    <scope>NUCLEOTIDE SEQUENCE [LARGE SCALE GENOMIC DNA]</scope>
    <source>
        <strain evidence="2 3">DSM 103336</strain>
    </source>
</reference>
<dbReference type="PANTHER" id="PTHR47751">
    <property type="entry name" value="SUPERFAMILY HYDROLASE, PUTATIVE (AFU_ORTHOLOGUE AFUA_2G16580)-RELATED"/>
    <property type="match status" value="1"/>
</dbReference>
<dbReference type="Gene3D" id="1.10.10.800">
    <property type="match status" value="1"/>
</dbReference>
<organism evidence="2 3">
    <name type="scientific">Sphingomonas prati</name>
    <dbReference type="NCBI Taxonomy" id="1843237"/>
    <lineage>
        <taxon>Bacteria</taxon>
        <taxon>Pseudomonadati</taxon>
        <taxon>Pseudomonadota</taxon>
        <taxon>Alphaproteobacteria</taxon>
        <taxon>Sphingomonadales</taxon>
        <taxon>Sphingomonadaceae</taxon>
        <taxon>Sphingomonas</taxon>
    </lineage>
</organism>
<dbReference type="AlphaFoldDB" id="A0A7W9F132"/>
<gene>
    <name evidence="2" type="ORF">FHS99_001525</name>
</gene>
<dbReference type="Proteomes" id="UP000546701">
    <property type="component" value="Unassembled WGS sequence"/>
</dbReference>
<evidence type="ECO:0000259" key="1">
    <source>
        <dbReference type="Pfam" id="PF12740"/>
    </source>
</evidence>
<accession>A0A7W9F132</accession>
<dbReference type="PANTHER" id="PTHR47751:SF1">
    <property type="entry name" value="SUPERFAMILY HYDROLASE, PUTATIVE (AFU_ORTHOLOGUE AFUA_2G16580)-RELATED"/>
    <property type="match status" value="1"/>
</dbReference>
<dbReference type="Gene3D" id="3.40.50.1820">
    <property type="entry name" value="alpha/beta hydrolase"/>
    <property type="match status" value="1"/>
</dbReference>
<dbReference type="OrthoDB" id="9805123at2"/>
<evidence type="ECO:0000313" key="2">
    <source>
        <dbReference type="EMBL" id="MBB5729047.1"/>
    </source>
</evidence>
<dbReference type="EMBL" id="JACIJR010000003">
    <property type="protein sequence ID" value="MBB5729047.1"/>
    <property type="molecule type" value="Genomic_DNA"/>
</dbReference>
<sequence length="309" mass="33530">MADETRIVSFEAGPVDVIGVLHLPHGFNESRIYPAIVIVTPGSSVKEQIGATYGARLAAKGFVALAFDPSYQGESGGEPRDLEDPSARVEDVCCAIDYLVTLAYVDEERIGVLGICAGGGYAVKAALTERRIKAVGTVVPVNIGRAFRQAQVTDGAIDETLAAVGRQRTAEARGGAERRDPWLPDSLDDAEAAGIVDPDTLEAIAYYRTPPGYNANASNRLLFRSNALLLGFDAFHLVAELLPQPLQVIVAGRRGTTFSYEDGEDLWHRARNRKDFTVIAGAGHYELYDKPEYVDQATDRLGAFFRVWL</sequence>
<protein>
    <recommendedName>
        <fullName evidence="1">PET hydrolase/cutinase-like domain-containing protein</fullName>
    </recommendedName>
</protein>
<dbReference type="InterPro" id="IPR029058">
    <property type="entry name" value="AB_hydrolase_fold"/>
</dbReference>
<keyword evidence="3" id="KW-1185">Reference proteome</keyword>
<dbReference type="SUPFAM" id="SSF53474">
    <property type="entry name" value="alpha/beta-Hydrolases"/>
    <property type="match status" value="1"/>
</dbReference>
<dbReference type="Pfam" id="PF12740">
    <property type="entry name" value="PETase"/>
    <property type="match status" value="1"/>
</dbReference>
<name>A0A7W9F132_9SPHN</name>
<proteinExistence type="predicted"/>
<dbReference type="InterPro" id="IPR041127">
    <property type="entry name" value="PET_hydrolase/cutinase-like"/>
</dbReference>
<evidence type="ECO:0000313" key="3">
    <source>
        <dbReference type="Proteomes" id="UP000546701"/>
    </source>
</evidence>
<dbReference type="InterPro" id="IPR051411">
    <property type="entry name" value="Polyketide_trans_af380"/>
</dbReference>
<feature type="domain" description="PET hydrolase/cutinase-like" evidence="1">
    <location>
        <begin position="29"/>
        <end position="152"/>
    </location>
</feature>